<dbReference type="InterPro" id="IPR029069">
    <property type="entry name" value="HotDog_dom_sf"/>
</dbReference>
<protein>
    <recommendedName>
        <fullName evidence="1">Thioesterase domain-containing protein</fullName>
    </recommendedName>
</protein>
<dbReference type="SUPFAM" id="SSF54637">
    <property type="entry name" value="Thioesterase/thiol ester dehydrase-isomerase"/>
    <property type="match status" value="1"/>
</dbReference>
<gene>
    <name evidence="2" type="ORF">ZT3D7_G3407</name>
</gene>
<dbReference type="PANTHER" id="PTHR47260:SF6">
    <property type="entry name" value="THIOESTERASE DOMAIN-CONTAINING PROTEIN"/>
    <property type="match status" value="1"/>
</dbReference>
<evidence type="ECO:0000313" key="2">
    <source>
        <dbReference type="EMBL" id="SMQ48258.1"/>
    </source>
</evidence>
<dbReference type="Gene3D" id="3.10.129.10">
    <property type="entry name" value="Hotdog Thioesterase"/>
    <property type="match status" value="1"/>
</dbReference>
<accession>A0A1X7RLH4</accession>
<dbReference type="AlphaFoldDB" id="A0A1X7RLH4"/>
<dbReference type="Proteomes" id="UP000215127">
    <property type="component" value="Chromosome 2"/>
</dbReference>
<dbReference type="InterPro" id="IPR052061">
    <property type="entry name" value="PTE-AB_protein"/>
</dbReference>
<sequence>MSKNRPSHPVPQSTIDHFSSIAYVQPTLSDPAFKILPSSRNLTHNGAGHTLMAKTWNTSSTIHQVLSFYRSSSTPRSESITYPEPASTRGEMRRFYTLGSDLNAHPNLLHGGVIAVLLDSTLGRAIGSTLHDRGLTGVESMFTVQLNVAYKKPVRTPRTVMVRAWVVKLEGEGRKVWAKGRVEGEGGVVHAEAEGMWVSPKEKKKEGEANERAKM</sequence>
<evidence type="ECO:0000313" key="3">
    <source>
        <dbReference type="Proteomes" id="UP000215127"/>
    </source>
</evidence>
<reference evidence="2 3" key="1">
    <citation type="submission" date="2016-06" db="EMBL/GenBank/DDBJ databases">
        <authorList>
            <person name="Kjaerup R.B."/>
            <person name="Dalgaard T.S."/>
            <person name="Juul-Madsen H.R."/>
        </authorList>
    </citation>
    <scope>NUCLEOTIDE SEQUENCE [LARGE SCALE GENOMIC DNA]</scope>
</reference>
<dbReference type="PANTHER" id="PTHR47260">
    <property type="entry name" value="UPF0644 PROTEIN PB2B4.06"/>
    <property type="match status" value="1"/>
</dbReference>
<feature type="domain" description="Thioesterase" evidence="1">
    <location>
        <begin position="108"/>
        <end position="170"/>
    </location>
</feature>
<keyword evidence="3" id="KW-1185">Reference proteome</keyword>
<proteinExistence type="predicted"/>
<name>A0A1X7RLH4_ZYMT9</name>
<dbReference type="EMBL" id="LT853693">
    <property type="protein sequence ID" value="SMQ48258.1"/>
    <property type="molecule type" value="Genomic_DNA"/>
</dbReference>
<evidence type="ECO:0000259" key="1">
    <source>
        <dbReference type="Pfam" id="PF03061"/>
    </source>
</evidence>
<dbReference type="Pfam" id="PF03061">
    <property type="entry name" value="4HBT"/>
    <property type="match status" value="1"/>
</dbReference>
<organism evidence="2 3">
    <name type="scientific">Zymoseptoria tritici (strain ST99CH_3D7)</name>
    <dbReference type="NCBI Taxonomy" id="1276538"/>
    <lineage>
        <taxon>Eukaryota</taxon>
        <taxon>Fungi</taxon>
        <taxon>Dikarya</taxon>
        <taxon>Ascomycota</taxon>
        <taxon>Pezizomycotina</taxon>
        <taxon>Dothideomycetes</taxon>
        <taxon>Dothideomycetidae</taxon>
        <taxon>Mycosphaerellales</taxon>
        <taxon>Mycosphaerellaceae</taxon>
        <taxon>Zymoseptoria</taxon>
    </lineage>
</organism>
<dbReference type="InterPro" id="IPR006683">
    <property type="entry name" value="Thioestr_dom"/>
</dbReference>
<dbReference type="STRING" id="1276538.A0A1X7RLH4"/>
<dbReference type="CDD" id="cd03443">
    <property type="entry name" value="PaaI_thioesterase"/>
    <property type="match status" value="1"/>
</dbReference>